<organism evidence="2">
    <name type="scientific">Streptomyces sp. NBC_00093</name>
    <dbReference type="NCBI Taxonomy" id="2975649"/>
    <lineage>
        <taxon>Bacteria</taxon>
        <taxon>Bacillati</taxon>
        <taxon>Actinomycetota</taxon>
        <taxon>Actinomycetes</taxon>
        <taxon>Kitasatosporales</taxon>
        <taxon>Streptomycetaceae</taxon>
        <taxon>Streptomyces</taxon>
    </lineage>
</organism>
<evidence type="ECO:0000256" key="1">
    <source>
        <dbReference type="SAM" id="MobiDB-lite"/>
    </source>
</evidence>
<protein>
    <submittedName>
        <fullName evidence="2">Uncharacterized protein</fullName>
    </submittedName>
</protein>
<dbReference type="EMBL" id="CP108222">
    <property type="protein sequence ID" value="WTT22007.1"/>
    <property type="molecule type" value="Genomic_DNA"/>
</dbReference>
<feature type="region of interest" description="Disordered" evidence="1">
    <location>
        <begin position="239"/>
        <end position="267"/>
    </location>
</feature>
<accession>A0AAU2ABZ8</accession>
<reference evidence="2" key="1">
    <citation type="submission" date="2022-10" db="EMBL/GenBank/DDBJ databases">
        <title>The complete genomes of actinobacterial strains from the NBC collection.</title>
        <authorList>
            <person name="Joergensen T.S."/>
            <person name="Alvarez Arevalo M."/>
            <person name="Sterndorff E.B."/>
            <person name="Faurdal D."/>
            <person name="Vuksanovic O."/>
            <person name="Mourched A.-S."/>
            <person name="Charusanti P."/>
            <person name="Shaw S."/>
            <person name="Blin K."/>
            <person name="Weber T."/>
        </authorList>
    </citation>
    <scope>NUCLEOTIDE SEQUENCE</scope>
    <source>
        <strain evidence="2">NBC_00093</strain>
    </source>
</reference>
<evidence type="ECO:0000313" key="2">
    <source>
        <dbReference type="EMBL" id="WTT22007.1"/>
    </source>
</evidence>
<proteinExistence type="predicted"/>
<dbReference type="AlphaFoldDB" id="A0AAU2ABZ8"/>
<sequence length="267" mass="28186">MARDFEALRARVHDVSHTPGTDALRRIGPLLLTAQDLTATALRHLTALDDSAYTSLTDSRAGLELMASVVYTSSLGGTELANALSANPYEGVPFSGHSADDSSSRTARHAEAVPRMAGHLGDAAHQLDLSASGCRYVAHGITENLSSVQDSKAASAQQTTGPTLTLTQYDALKALASGGRLYESSQRGMGVTRVASDDGTRVSIATYRALAKHGLVTADTRTSLYHGQKITVTENGHRALTQPRPWAEPRTTAATAPRTAAVQGPRR</sequence>
<feature type="compositionally biased region" description="Low complexity" evidence="1">
    <location>
        <begin position="243"/>
        <end position="261"/>
    </location>
</feature>
<name>A0AAU2ABZ8_9ACTN</name>
<gene>
    <name evidence="2" type="ORF">OHA22_43990</name>
</gene>